<dbReference type="InterPro" id="IPR001849">
    <property type="entry name" value="PH_domain"/>
</dbReference>
<dbReference type="GO" id="GO:0043332">
    <property type="term" value="C:mating projection tip"/>
    <property type="evidence" value="ECO:0007669"/>
    <property type="project" value="TreeGrafter"/>
</dbReference>
<dbReference type="InterPro" id="IPR033511">
    <property type="entry name" value="Cdc24/Scd1_PH_dom"/>
</dbReference>
<sequence>MASAGRKKSIISQTGVIETPSPAVNNLNKSASQSTSLYQQCSSLKSRLLRVRGFSDYFGLITSTDSRQSADPVTQLWQLFSFGIPLCYLFDQLPDSLGLPKINYSTFNPDKYETNPDREKKHAIMLFSMRVRTPEFAAKVPGGEIFIPTELQTRESTDGLVKVVNTVTAIVDQFPPELFEEDPPTPPMLPSQGSTDSLASDAMLAPPPSAFGGSAKTNVLRELVETERKYVGDLEVMHKYSQALFQRNLLTQDLVLQLFPNLNKLINFQRQFLIQMEAINEQPWSEQRWGQLFLDHEAGFIVYEPYCANYIVATDIAIKFESTLRNLNDIMNAQTELPAFLIKPVQRVCKYPLLLDSLLKYTSREDYPYYDELSAAVDSAKRIAASINETQRASENEQTVKNLAQRVEDWKGHHLENFGRLLLDDVFTVTKSDIDREYHVFLFQKIILCCKEVHPQGQNGAKKVSKSNSLLKKQNGPPIPQSNSSTSKQKSTPLLLKGRIFLSNVTQAVIVPARQSTSGASGLNSVTYPLAVWWKGDDDLEFFTLRCRHEDQRTQWQTEINRLITEAAHRRASERGVSKALNGAAAVHPHMRQQYQSYDGRGTPGSPQLDGGGRSRGSSVSRPNGSPQLNGHTFSQSMSINGPHGYPPHDGFEFEPDEDEYEDYPTTSHGPGGRDTPQGARRNNAMSLPHPERDYGPHDRPRANTEDVGGAIMTQWRSNLPQTPGALRPITPRLSSANSAASYSSDASFGNDTRRPPLRSQFSSSKLKTTYEDDGGLKVSTNGTSRSRSASQPNAYVPKTAPPPMPTMTQWKSGASMAGSSKRGSGSSQSTQDSSDYSPNSSSPITTYGSSESSLGGPAVRTSRSQHFDQPPTTSVYGQPPGMAAPVKVKVHFHEDIFVIQVPRSTEYSDLVEKVGRKIRLCGPRRDDGPLRVKYKDEDGDMVSLGSTEDVQMAFEQYKPGTPVTLFVQ</sequence>
<dbReference type="Pfam" id="PF06395">
    <property type="entry name" value="CDC24"/>
    <property type="match status" value="1"/>
</dbReference>
<dbReference type="InterPro" id="IPR053026">
    <property type="entry name" value="CDC42_GEF"/>
</dbReference>
<feature type="compositionally biased region" description="Polar residues" evidence="1">
    <location>
        <begin position="779"/>
        <end position="794"/>
    </location>
</feature>
<dbReference type="SUPFAM" id="SSF50729">
    <property type="entry name" value="PH domain-like"/>
    <property type="match status" value="1"/>
</dbReference>
<dbReference type="GeneID" id="9588327"/>
<dbReference type="FunCoup" id="D8Q9F8">
    <property type="interactions" value="57"/>
</dbReference>
<dbReference type="Pfam" id="PF00564">
    <property type="entry name" value="PB1"/>
    <property type="match status" value="1"/>
</dbReference>
<dbReference type="GO" id="GO:0000935">
    <property type="term" value="C:division septum"/>
    <property type="evidence" value="ECO:0007669"/>
    <property type="project" value="TreeGrafter"/>
</dbReference>
<evidence type="ECO:0000313" key="5">
    <source>
        <dbReference type="Proteomes" id="UP000007431"/>
    </source>
</evidence>
<accession>D8Q9F8</accession>
<dbReference type="GO" id="GO:0030010">
    <property type="term" value="P:establishment of cell polarity"/>
    <property type="evidence" value="ECO:0007669"/>
    <property type="project" value="TreeGrafter"/>
</dbReference>
<dbReference type="VEuPathDB" id="FungiDB:SCHCODRAFT_02507141"/>
<dbReference type="FunFam" id="2.30.29.30:FF:000365">
    <property type="entry name" value="Related to CDC24-GTP/GDP exchange factor for Cdc42p"/>
    <property type="match status" value="1"/>
</dbReference>
<feature type="compositionally biased region" description="Polar residues" evidence="1">
    <location>
        <begin position="845"/>
        <end position="854"/>
    </location>
</feature>
<reference evidence="4 5" key="1">
    <citation type="journal article" date="2010" name="Nat. Biotechnol.">
        <title>Genome sequence of the model mushroom Schizophyllum commune.</title>
        <authorList>
            <person name="Ohm R.A."/>
            <person name="de Jong J.F."/>
            <person name="Lugones L.G."/>
            <person name="Aerts A."/>
            <person name="Kothe E."/>
            <person name="Stajich J.E."/>
            <person name="de Vries R.P."/>
            <person name="Record E."/>
            <person name="Levasseur A."/>
            <person name="Baker S.E."/>
            <person name="Bartholomew K.A."/>
            <person name="Coutinho P.M."/>
            <person name="Erdmann S."/>
            <person name="Fowler T.J."/>
            <person name="Gathman A.C."/>
            <person name="Lombard V."/>
            <person name="Henrissat B."/>
            <person name="Knabe N."/>
            <person name="Kuees U."/>
            <person name="Lilly W.W."/>
            <person name="Lindquist E."/>
            <person name="Lucas S."/>
            <person name="Magnuson J.K."/>
            <person name="Piumi F."/>
            <person name="Raudaskoski M."/>
            <person name="Salamov A."/>
            <person name="Schmutz J."/>
            <person name="Schwarze F.W.M.R."/>
            <person name="vanKuyk P.A."/>
            <person name="Horton J.S."/>
            <person name="Grigoriev I.V."/>
            <person name="Woesten H.A.B."/>
        </authorList>
    </citation>
    <scope>NUCLEOTIDE SEQUENCE [LARGE SCALE GENOMIC DNA]</scope>
    <source>
        <strain evidence="5">H4-8 / FGSC 9210</strain>
    </source>
</reference>
<protein>
    <recommendedName>
        <fullName evidence="6">DH domain-containing protein</fullName>
    </recommendedName>
</protein>
<feature type="domain" description="PB1" evidence="3">
    <location>
        <begin position="886"/>
        <end position="969"/>
    </location>
</feature>
<dbReference type="STRING" id="578458.D8Q9F8"/>
<dbReference type="CDD" id="cd05992">
    <property type="entry name" value="PB1"/>
    <property type="match status" value="1"/>
</dbReference>
<feature type="region of interest" description="Disordered" evidence="1">
    <location>
        <begin position="458"/>
        <end position="489"/>
    </location>
</feature>
<dbReference type="Gene3D" id="2.30.29.30">
    <property type="entry name" value="Pleckstrin-homology domain (PH domain)/Phosphotyrosine-binding domain (PTB)"/>
    <property type="match status" value="1"/>
</dbReference>
<proteinExistence type="predicted"/>
<evidence type="ECO:0000256" key="1">
    <source>
        <dbReference type="SAM" id="MobiDB-lite"/>
    </source>
</evidence>
<dbReference type="CDD" id="cd13246">
    <property type="entry name" value="PH_Scd1"/>
    <property type="match status" value="1"/>
</dbReference>
<organism evidence="5">
    <name type="scientific">Schizophyllum commune (strain H4-8 / FGSC 9210)</name>
    <name type="common">Split gill fungus</name>
    <dbReference type="NCBI Taxonomy" id="578458"/>
    <lineage>
        <taxon>Eukaryota</taxon>
        <taxon>Fungi</taxon>
        <taxon>Dikarya</taxon>
        <taxon>Basidiomycota</taxon>
        <taxon>Agaricomycotina</taxon>
        <taxon>Agaricomycetes</taxon>
        <taxon>Agaricomycetidae</taxon>
        <taxon>Agaricales</taxon>
        <taxon>Schizophyllaceae</taxon>
        <taxon>Schizophyllum</taxon>
    </lineage>
</organism>
<dbReference type="SUPFAM" id="SSF48065">
    <property type="entry name" value="DBL homology domain (DH-domain)"/>
    <property type="match status" value="1"/>
</dbReference>
<dbReference type="Gene3D" id="3.10.20.90">
    <property type="entry name" value="Phosphatidylinositol 3-kinase Catalytic Subunit, Chain A, domain 1"/>
    <property type="match status" value="1"/>
</dbReference>
<dbReference type="PROSITE" id="PS51745">
    <property type="entry name" value="PB1"/>
    <property type="match status" value="1"/>
</dbReference>
<feature type="compositionally biased region" description="Basic and acidic residues" evidence="1">
    <location>
        <begin position="690"/>
        <end position="705"/>
    </location>
</feature>
<dbReference type="SMART" id="SM00233">
    <property type="entry name" value="PH"/>
    <property type="match status" value="1"/>
</dbReference>
<dbReference type="InParanoid" id="D8Q9F8"/>
<dbReference type="PROSITE" id="PS50010">
    <property type="entry name" value="DH_2"/>
    <property type="match status" value="1"/>
</dbReference>
<dbReference type="SUPFAM" id="SSF54277">
    <property type="entry name" value="CAD &amp; PB1 domains"/>
    <property type="match status" value="1"/>
</dbReference>
<dbReference type="HOGENOM" id="CLU_007879_0_0_1"/>
<feature type="compositionally biased region" description="Low complexity" evidence="1">
    <location>
        <begin position="616"/>
        <end position="626"/>
    </location>
</feature>
<evidence type="ECO:0000259" key="3">
    <source>
        <dbReference type="PROSITE" id="PS51745"/>
    </source>
</evidence>
<keyword evidence="5" id="KW-1185">Reference proteome</keyword>
<feature type="compositionally biased region" description="Low complexity" evidence="1">
    <location>
        <begin position="807"/>
        <end position="844"/>
    </location>
</feature>
<feature type="region of interest" description="Disordered" evidence="1">
    <location>
        <begin position="738"/>
        <end position="881"/>
    </location>
</feature>
<dbReference type="Proteomes" id="UP000007431">
    <property type="component" value="Unassembled WGS sequence"/>
</dbReference>
<dbReference type="Pfam" id="PF00621">
    <property type="entry name" value="RhoGEF"/>
    <property type="match status" value="1"/>
</dbReference>
<dbReference type="InterPro" id="IPR053793">
    <property type="entry name" value="PB1-like"/>
</dbReference>
<feature type="compositionally biased region" description="Polar residues" evidence="1">
    <location>
        <begin position="627"/>
        <end position="640"/>
    </location>
</feature>
<dbReference type="GO" id="GO:0031106">
    <property type="term" value="P:septin ring organization"/>
    <property type="evidence" value="ECO:0007669"/>
    <property type="project" value="TreeGrafter"/>
</dbReference>
<name>D8Q9F8_SCHCM</name>
<evidence type="ECO:0008006" key="6">
    <source>
        <dbReference type="Google" id="ProtNLM"/>
    </source>
</evidence>
<dbReference type="KEGG" id="scm:SCHCO_02507141"/>
<dbReference type="RefSeq" id="XP_003030129.1">
    <property type="nucleotide sequence ID" value="XM_003030083.1"/>
</dbReference>
<dbReference type="OrthoDB" id="1594986at2759"/>
<dbReference type="SMART" id="SM00666">
    <property type="entry name" value="PB1"/>
    <property type="match status" value="1"/>
</dbReference>
<dbReference type="Gene3D" id="1.20.900.10">
    <property type="entry name" value="Dbl homology (DH) domain"/>
    <property type="match status" value="1"/>
</dbReference>
<gene>
    <name evidence="4" type="ORF">SCHCODRAFT_257701</name>
</gene>
<dbReference type="GO" id="GO:0005634">
    <property type="term" value="C:nucleus"/>
    <property type="evidence" value="ECO:0007669"/>
    <property type="project" value="TreeGrafter"/>
</dbReference>
<dbReference type="OMA" id="EVENIMP"/>
<dbReference type="GO" id="GO:0005737">
    <property type="term" value="C:cytoplasm"/>
    <property type="evidence" value="ECO:0007669"/>
    <property type="project" value="TreeGrafter"/>
</dbReference>
<feature type="region of interest" description="Disordered" evidence="1">
    <location>
        <begin position="596"/>
        <end position="706"/>
    </location>
</feature>
<dbReference type="SMART" id="SM00325">
    <property type="entry name" value="RhoGEF"/>
    <property type="match status" value="1"/>
</dbReference>
<feature type="compositionally biased region" description="Acidic residues" evidence="1">
    <location>
        <begin position="653"/>
        <end position="663"/>
    </location>
</feature>
<dbReference type="PANTHER" id="PTHR47339">
    <property type="entry name" value="CELL DIVISION CONTROL PROTEIN 24"/>
    <property type="match status" value="1"/>
</dbReference>
<dbReference type="CDD" id="cd00160">
    <property type="entry name" value="RhoGEF"/>
    <property type="match status" value="1"/>
</dbReference>
<evidence type="ECO:0000313" key="4">
    <source>
        <dbReference type="EMBL" id="EFI95226.1"/>
    </source>
</evidence>
<dbReference type="InterPro" id="IPR035899">
    <property type="entry name" value="DBL_dom_sf"/>
</dbReference>
<dbReference type="InterPro" id="IPR011993">
    <property type="entry name" value="PH-like_dom_sf"/>
</dbReference>
<dbReference type="EMBL" id="GL377308">
    <property type="protein sequence ID" value="EFI95226.1"/>
    <property type="molecule type" value="Genomic_DNA"/>
</dbReference>
<evidence type="ECO:0000259" key="2">
    <source>
        <dbReference type="PROSITE" id="PS50010"/>
    </source>
</evidence>
<dbReference type="Pfam" id="PF15411">
    <property type="entry name" value="PH_10"/>
    <property type="match status" value="1"/>
</dbReference>
<dbReference type="GO" id="GO:0005085">
    <property type="term" value="F:guanyl-nucleotide exchange factor activity"/>
    <property type="evidence" value="ECO:0007669"/>
    <property type="project" value="InterPro"/>
</dbReference>
<dbReference type="PANTHER" id="PTHR47339:SF1">
    <property type="entry name" value="CELL DIVISION CONTROL PROTEIN 24"/>
    <property type="match status" value="1"/>
</dbReference>
<dbReference type="InterPro" id="IPR010481">
    <property type="entry name" value="Cdc24/Scd1_N"/>
</dbReference>
<feature type="compositionally biased region" description="Low complexity" evidence="1">
    <location>
        <begin position="738"/>
        <end position="748"/>
    </location>
</feature>
<dbReference type="InterPro" id="IPR000219">
    <property type="entry name" value="DH_dom"/>
</dbReference>
<dbReference type="InterPro" id="IPR000270">
    <property type="entry name" value="PB1_dom"/>
</dbReference>
<dbReference type="eggNOG" id="KOG3519">
    <property type="taxonomic scope" value="Eukaryota"/>
</dbReference>
<feature type="domain" description="DH" evidence="2">
    <location>
        <begin position="215"/>
        <end position="390"/>
    </location>
</feature>
<dbReference type="AlphaFoldDB" id="D8Q9F8"/>